<dbReference type="PATRIC" id="fig|545697.3.peg.11"/>
<dbReference type="STRING" id="545697.HMPREF0216_00011"/>
<accession>L1QQK4</accession>
<gene>
    <name evidence="1" type="ORF">HMPREF0216_00011</name>
</gene>
<organism evidence="1 2">
    <name type="scientific">Clostridium celatum DSM 1785</name>
    <dbReference type="NCBI Taxonomy" id="545697"/>
    <lineage>
        <taxon>Bacteria</taxon>
        <taxon>Bacillati</taxon>
        <taxon>Bacillota</taxon>
        <taxon>Clostridia</taxon>
        <taxon>Eubacteriales</taxon>
        <taxon>Clostridiaceae</taxon>
        <taxon>Clostridium</taxon>
    </lineage>
</organism>
<dbReference type="eggNOG" id="ENOG5032TGW">
    <property type="taxonomic scope" value="Bacteria"/>
</dbReference>
<dbReference type="SUPFAM" id="SSF53795">
    <property type="entry name" value="PEP carboxykinase-like"/>
    <property type="match status" value="1"/>
</dbReference>
<protein>
    <recommendedName>
        <fullName evidence="3">SynChlorMet cassette protein ScmC</fullName>
    </recommendedName>
</protein>
<dbReference type="EMBL" id="AMEZ01000001">
    <property type="protein sequence ID" value="EKY29817.1"/>
    <property type="molecule type" value="Genomic_DNA"/>
</dbReference>
<dbReference type="RefSeq" id="WP_005209618.1">
    <property type="nucleotide sequence ID" value="NZ_KB291596.1"/>
</dbReference>
<dbReference type="Proteomes" id="UP000010420">
    <property type="component" value="Unassembled WGS sequence"/>
</dbReference>
<sequence length="285" mass="33182">MKRIFKIADIKLNIVTPFDLNGGQDINLFEIYNNEDNKEQFKFNIEVNKLKDNEEKYIVFKNEVKKVYYKNNKYYWYYKIPTSKMWEICCEEENKFSNVTINPIYIKYYENIEYLISRLNIQGILLSKEVMILHSSFIIHNNESILFTAPSGTGKSTQASLWEKYKGAEIINGDRSAIGTRNGEYFAYGLPFCGSSNICKNKEAPLKAIVVLKQAKENSVRRLSKIEAFKILLGQVAINRWNKKDMELAMTLIEELIEKVPVVMLSCRPDKEATDVLNDYLNNEL</sequence>
<evidence type="ECO:0008006" key="3">
    <source>
        <dbReference type="Google" id="ProtNLM"/>
    </source>
</evidence>
<reference evidence="1 2" key="1">
    <citation type="submission" date="2012-05" db="EMBL/GenBank/DDBJ databases">
        <authorList>
            <person name="Weinstock G."/>
            <person name="Sodergren E."/>
            <person name="Lobos E.A."/>
            <person name="Fulton L."/>
            <person name="Fulton R."/>
            <person name="Courtney L."/>
            <person name="Fronick C."/>
            <person name="O'Laughlin M."/>
            <person name="Godfrey J."/>
            <person name="Wilson R.M."/>
            <person name="Miner T."/>
            <person name="Farmer C."/>
            <person name="Delehaunty K."/>
            <person name="Cordes M."/>
            <person name="Minx P."/>
            <person name="Tomlinson C."/>
            <person name="Chen J."/>
            <person name="Wollam A."/>
            <person name="Pepin K.H."/>
            <person name="Bhonagiri V."/>
            <person name="Zhang X."/>
            <person name="Suruliraj S."/>
            <person name="Warren W."/>
            <person name="Mitreva M."/>
            <person name="Mardis E.R."/>
            <person name="Wilson R.K."/>
        </authorList>
    </citation>
    <scope>NUCLEOTIDE SEQUENCE [LARGE SCALE GENOMIC DNA]</scope>
    <source>
        <strain evidence="1 2">DSM 1785</strain>
    </source>
</reference>
<keyword evidence="2" id="KW-1185">Reference proteome</keyword>
<name>L1QQK4_9CLOT</name>
<proteinExistence type="predicted"/>
<evidence type="ECO:0000313" key="1">
    <source>
        <dbReference type="EMBL" id="EKY29817.1"/>
    </source>
</evidence>
<dbReference type="OrthoDB" id="384098at2"/>
<dbReference type="AlphaFoldDB" id="L1QQK4"/>
<evidence type="ECO:0000313" key="2">
    <source>
        <dbReference type="Proteomes" id="UP000010420"/>
    </source>
</evidence>
<comment type="caution">
    <text evidence="1">The sequence shown here is derived from an EMBL/GenBank/DDBJ whole genome shotgun (WGS) entry which is preliminary data.</text>
</comment>
<dbReference type="HOGENOM" id="CLU_078434_1_0_9"/>